<gene>
    <name evidence="4" type="ORF">K2173_002710</name>
</gene>
<evidence type="ECO:0000313" key="4">
    <source>
        <dbReference type="EMBL" id="KAJ8758931.1"/>
    </source>
</evidence>
<organism evidence="4 5">
    <name type="scientific">Erythroxylum novogranatense</name>
    <dbReference type="NCBI Taxonomy" id="1862640"/>
    <lineage>
        <taxon>Eukaryota</taxon>
        <taxon>Viridiplantae</taxon>
        <taxon>Streptophyta</taxon>
        <taxon>Embryophyta</taxon>
        <taxon>Tracheophyta</taxon>
        <taxon>Spermatophyta</taxon>
        <taxon>Magnoliopsida</taxon>
        <taxon>eudicotyledons</taxon>
        <taxon>Gunneridae</taxon>
        <taxon>Pentapetalae</taxon>
        <taxon>rosids</taxon>
        <taxon>fabids</taxon>
        <taxon>Malpighiales</taxon>
        <taxon>Erythroxylaceae</taxon>
        <taxon>Erythroxylum</taxon>
    </lineage>
</organism>
<evidence type="ECO:0000259" key="3">
    <source>
        <dbReference type="Pfam" id="PF14392"/>
    </source>
</evidence>
<evidence type="ECO:0008006" key="6">
    <source>
        <dbReference type="Google" id="ProtNLM"/>
    </source>
</evidence>
<dbReference type="EMBL" id="JAIWQS010000007">
    <property type="protein sequence ID" value="KAJ8758931.1"/>
    <property type="molecule type" value="Genomic_DNA"/>
</dbReference>
<dbReference type="Proteomes" id="UP001159364">
    <property type="component" value="Linkage Group LG07"/>
</dbReference>
<reference evidence="4 5" key="1">
    <citation type="submission" date="2021-09" db="EMBL/GenBank/DDBJ databases">
        <title>Genomic insights and catalytic innovation underlie evolution of tropane alkaloids biosynthesis.</title>
        <authorList>
            <person name="Wang Y.-J."/>
            <person name="Tian T."/>
            <person name="Huang J.-P."/>
            <person name="Huang S.-X."/>
        </authorList>
    </citation>
    <scope>NUCLEOTIDE SEQUENCE [LARGE SCALE GENOMIC DNA]</scope>
    <source>
        <strain evidence="4">KIB-2018</strain>
        <tissue evidence="4">Leaf</tissue>
    </source>
</reference>
<dbReference type="PANTHER" id="PTHR31286">
    <property type="entry name" value="GLYCINE-RICH CELL WALL STRUCTURAL PROTEIN 1.8-LIKE"/>
    <property type="match status" value="1"/>
</dbReference>
<dbReference type="InterPro" id="IPR025836">
    <property type="entry name" value="Zn_knuckle_CX2CX4HX4C"/>
</dbReference>
<dbReference type="InterPro" id="IPR025558">
    <property type="entry name" value="DUF4283"/>
</dbReference>
<accession>A0AAV8SWT8</accession>
<proteinExistence type="predicted"/>
<feature type="region of interest" description="Disordered" evidence="1">
    <location>
        <begin position="365"/>
        <end position="390"/>
    </location>
</feature>
<protein>
    <recommendedName>
        <fullName evidence="6">DUF4283 domain-containing protein</fullName>
    </recommendedName>
</protein>
<feature type="domain" description="Zinc knuckle CX2CX4HX4C" evidence="3">
    <location>
        <begin position="178"/>
        <end position="225"/>
    </location>
</feature>
<dbReference type="InterPro" id="IPR040256">
    <property type="entry name" value="At4g02000-like"/>
</dbReference>
<evidence type="ECO:0000256" key="1">
    <source>
        <dbReference type="SAM" id="MobiDB-lite"/>
    </source>
</evidence>
<feature type="domain" description="DUF4283" evidence="2">
    <location>
        <begin position="39"/>
        <end position="114"/>
    </location>
</feature>
<sequence length="390" mass="43881">MAYEEITLLNEKCHQMTIAAPEEEGVVFDAGDIEGVIDFRWSLVGSFLTQKPIHMQSMKDTLASLWRPVMGVYIKDIDPNRFIFQFFHERDMQRVLDDGPWTFDNQLLLLKTFCSTDQPESMPLYKADMWVQVHKLPVGFMSEKVAQTIGNFLGAFVKSDPNNFSDIWRSYMRIRVAVDVNKAIKHEMKIKRQGGEWVTLDFKYERLPTVYFVCGLLGHTEKFCKVVYDSPDGTVPRKFDESIRVSMRRSRTVMGSPWLREMPPHRSNLGTMGETPAAMAAEAMAVDKHDLGTSGNYGRHMASGDHDFISNVKIASGSEKGKEIAVDSSDTETNVACLRDEGGVILMDSKRRRMVACPEMTADVNGSENSHVPSAMDSKNITLAGPVQSS</sequence>
<name>A0AAV8SWT8_9ROSI</name>
<keyword evidence="5" id="KW-1185">Reference proteome</keyword>
<dbReference type="AlphaFoldDB" id="A0AAV8SWT8"/>
<evidence type="ECO:0000313" key="5">
    <source>
        <dbReference type="Proteomes" id="UP001159364"/>
    </source>
</evidence>
<dbReference type="Pfam" id="PF14392">
    <property type="entry name" value="zf-CCHC_4"/>
    <property type="match status" value="1"/>
</dbReference>
<comment type="caution">
    <text evidence="4">The sequence shown here is derived from an EMBL/GenBank/DDBJ whole genome shotgun (WGS) entry which is preliminary data.</text>
</comment>
<evidence type="ECO:0000259" key="2">
    <source>
        <dbReference type="Pfam" id="PF14111"/>
    </source>
</evidence>
<dbReference type="Pfam" id="PF14111">
    <property type="entry name" value="DUF4283"/>
    <property type="match status" value="1"/>
</dbReference>
<dbReference type="PANTHER" id="PTHR31286:SF183">
    <property type="entry name" value="CCHC-TYPE DOMAIN-CONTAINING PROTEIN"/>
    <property type="match status" value="1"/>
</dbReference>